<name>A0A7W3AL59_9ESCH</name>
<proteinExistence type="predicted"/>
<organism evidence="1 2">
    <name type="scientific">Escherichia marmotae</name>
    <dbReference type="NCBI Taxonomy" id="1499973"/>
    <lineage>
        <taxon>Bacteria</taxon>
        <taxon>Pseudomonadati</taxon>
        <taxon>Pseudomonadota</taxon>
        <taxon>Gammaproteobacteria</taxon>
        <taxon>Enterobacterales</taxon>
        <taxon>Enterobacteriaceae</taxon>
        <taxon>Escherichia</taxon>
    </lineage>
</organism>
<evidence type="ECO:0000313" key="1">
    <source>
        <dbReference type="EMBL" id="MBA7899406.1"/>
    </source>
</evidence>
<accession>A0A7W3AL59</accession>
<evidence type="ECO:0000313" key="2">
    <source>
        <dbReference type="Proteomes" id="UP000518474"/>
    </source>
</evidence>
<dbReference type="Proteomes" id="UP000518474">
    <property type="component" value="Unassembled WGS sequence"/>
</dbReference>
<protein>
    <submittedName>
        <fullName evidence="1">Uncharacterized protein</fullName>
    </submittedName>
</protein>
<dbReference type="RefSeq" id="WP_001051107.1">
    <property type="nucleotide sequence ID" value="NZ_CP056697.1"/>
</dbReference>
<comment type="caution">
    <text evidence="1">The sequence shown here is derived from an EMBL/GenBank/DDBJ whole genome shotgun (WGS) entry which is preliminary data.</text>
</comment>
<dbReference type="AlphaFoldDB" id="A0A7W3AL59"/>
<dbReference type="EMBL" id="JABXPT010000006">
    <property type="protein sequence ID" value="MBA7899406.1"/>
    <property type="molecule type" value="Genomic_DNA"/>
</dbReference>
<reference evidence="1 2" key="1">
    <citation type="submission" date="2020-06" db="EMBL/GenBank/DDBJ databases">
        <title>REHAB project genomes.</title>
        <authorList>
            <person name="Shaw L.P."/>
        </authorList>
    </citation>
    <scope>NUCLEOTIDE SEQUENCE [LARGE SCALE GENOMIC DNA]</scope>
    <source>
        <strain evidence="1 2">RHBSTW-00604</strain>
    </source>
</reference>
<gene>
    <name evidence="1" type="ORF">HV245_14770</name>
</gene>
<sequence length="151" mass="17431">MNLMNVYEKIENHLLAIYKISPHDRETGNLVKCRAVKLTQLYLLVYKHANTSFIRSSHKISLSELIYTASGKLIAEPQSVPPALVLLILKEQLNQLANDPDNLLVGVENKLKEWLFERLEWHQQLCSELPTLPELRWSDLPNELFGLKQES</sequence>